<evidence type="ECO:0000256" key="10">
    <source>
        <dbReference type="ARBA" id="ARBA00023157"/>
    </source>
</evidence>
<feature type="transmembrane region" description="Helical" evidence="18">
    <location>
        <begin position="341"/>
        <end position="364"/>
    </location>
</feature>
<sequence>MRRFWPTGLHLSGRLTRERRPEKTMKNRSSTRTSRQQLDARVVKVKLEETVRFVMRRFWPTGLHLSGRLTREKRPEKTMKNRSSTRTSRQQLDARVVKVKLEETVRFSAKIKQCQPVQGHGFRRGGYQCHCKDGYFFPDITAKDKFYRGTVVEGLNGNTSSASCLPCAKGCTTCVNARPCWHERQVLMRMIVLGIVGLTIFGILVFCCVIYKFRKYMVLRAASPIFLYVMCFGSGLICLSMVVGYFDATEDTCVLEPWLRYIGITVTYSALLLKTYRIAVIFRVKSAKKVNLTDRVLLRRFIPILAVVVCYLVTWTVSARPTPVTMTTIDNLKYNSCRTDWWEYVADSGVFCYLLWGVYLSFLVRNAPSSYNESKHITWAVYNTILFGSSISVIKQVVAVQQGPDVIYIMELIYLQVAVTCMFCLIFVPKFIALYKFHKYGSDMLNERRFQNRTAVMFPFLPMTTVRKSLMDVAVQASPSVLDNELDNSEVQISVVPRQESCVRIDNGVEGMKEDLDHKDQDESDNIATSGNEKTSNDHLPNETLAKNDRKFDTVDNTQPKPTTALNTLHVCQETRRPTSRSGTNLSTFSGDLAKAFDASVINEHKLLKSSASDSGLSTPTAASKKEYGWYVCTGCKLSDGKIHRLRDTINHDALPVHKRQSFPFYVQHTQNKNGLPSFIPRTPCKQTHKRTPAKTTPKLPQYPHLMSKRRNTKMTESEYLN</sequence>
<keyword evidence="9 18" id="KW-0472">Membrane</keyword>
<feature type="region of interest" description="Disordered" evidence="17">
    <location>
        <begin position="1"/>
        <end position="37"/>
    </location>
</feature>
<keyword evidence="8" id="KW-0297">G-protein coupled receptor</keyword>
<feature type="compositionally biased region" description="Basic and acidic residues" evidence="17">
    <location>
        <begin position="15"/>
        <end position="25"/>
    </location>
</feature>
<evidence type="ECO:0000256" key="17">
    <source>
        <dbReference type="SAM" id="MobiDB-lite"/>
    </source>
</evidence>
<dbReference type="InterPro" id="IPR054714">
    <property type="entry name" value="GPR158_179_extracellular"/>
</dbReference>
<feature type="compositionally biased region" description="Basic and acidic residues" evidence="17">
    <location>
        <begin position="511"/>
        <end position="521"/>
    </location>
</feature>
<dbReference type="GO" id="GO:0004930">
    <property type="term" value="F:G protein-coupled receptor activity"/>
    <property type="evidence" value="ECO:0007669"/>
    <property type="project" value="UniProtKB-KW"/>
</dbReference>
<feature type="transmembrane region" description="Helical" evidence="18">
    <location>
        <begin position="297"/>
        <end position="317"/>
    </location>
</feature>
<proteinExistence type="inferred from homology"/>
<evidence type="ECO:0000256" key="15">
    <source>
        <dbReference type="ARBA" id="ARBA00023273"/>
    </source>
</evidence>
<keyword evidence="3" id="KW-1003">Cell membrane</keyword>
<evidence type="ECO:0000256" key="18">
    <source>
        <dbReference type="SAM" id="Phobius"/>
    </source>
</evidence>
<keyword evidence="11" id="KW-0675">Receptor</keyword>
<evidence type="ECO:0000256" key="6">
    <source>
        <dbReference type="ARBA" id="ARBA00022989"/>
    </source>
</evidence>
<dbReference type="Pfam" id="PF00003">
    <property type="entry name" value="7tm_3"/>
    <property type="match status" value="1"/>
</dbReference>
<evidence type="ECO:0000256" key="2">
    <source>
        <dbReference type="ARBA" id="ARBA00007242"/>
    </source>
</evidence>
<evidence type="ECO:0000256" key="1">
    <source>
        <dbReference type="ARBA" id="ARBA00004487"/>
    </source>
</evidence>
<accession>A0A1S3IQV5</accession>
<dbReference type="InterPro" id="IPR043458">
    <property type="entry name" value="GPR158/179"/>
</dbReference>
<evidence type="ECO:0000259" key="19">
    <source>
        <dbReference type="PROSITE" id="PS50259"/>
    </source>
</evidence>
<dbReference type="PANTHER" id="PTHR32546:SF26">
    <property type="entry name" value="SMOG, ISOFORM D"/>
    <property type="match status" value="1"/>
</dbReference>
<feature type="transmembrane region" description="Helical" evidence="18">
    <location>
        <begin position="258"/>
        <end position="276"/>
    </location>
</feature>
<keyword evidence="5" id="KW-0732">Signal</keyword>
<feature type="region of interest" description="Disordered" evidence="17">
    <location>
        <begin position="70"/>
        <end position="91"/>
    </location>
</feature>
<dbReference type="Proteomes" id="UP000085678">
    <property type="component" value="Unplaced"/>
</dbReference>
<dbReference type="PANTHER" id="PTHR32546">
    <property type="entry name" value="G-PROTEIN COUPLED RECEPTOR 158-RELATED"/>
    <property type="match status" value="1"/>
</dbReference>
<feature type="region of interest" description="Disordered" evidence="17">
    <location>
        <begin position="676"/>
        <end position="704"/>
    </location>
</feature>
<dbReference type="CDD" id="cd15293">
    <property type="entry name" value="7tmC_GPR158-like"/>
    <property type="match status" value="1"/>
</dbReference>
<dbReference type="Pfam" id="PF22572">
    <property type="entry name" value="GPR158_179_EC"/>
    <property type="match status" value="1"/>
</dbReference>
<dbReference type="AlphaFoldDB" id="A0A1S3IQV5"/>
<feature type="transmembrane region" description="Helical" evidence="18">
    <location>
        <begin position="186"/>
        <end position="213"/>
    </location>
</feature>
<keyword evidence="7" id="KW-0770">Synapse</keyword>
<dbReference type="GeneID" id="106166534"/>
<keyword evidence="15" id="KW-0966">Cell projection</keyword>
<evidence type="ECO:0000256" key="7">
    <source>
        <dbReference type="ARBA" id="ARBA00023018"/>
    </source>
</evidence>
<organism evidence="20 21">
    <name type="scientific">Lingula anatina</name>
    <name type="common">Brachiopod</name>
    <name type="synonym">Lingula unguis</name>
    <dbReference type="NCBI Taxonomy" id="7574"/>
    <lineage>
        <taxon>Eukaryota</taxon>
        <taxon>Metazoa</taxon>
        <taxon>Spiralia</taxon>
        <taxon>Lophotrochozoa</taxon>
        <taxon>Brachiopoda</taxon>
        <taxon>Linguliformea</taxon>
        <taxon>Lingulata</taxon>
        <taxon>Lingulida</taxon>
        <taxon>Linguloidea</taxon>
        <taxon>Lingulidae</taxon>
        <taxon>Lingula</taxon>
    </lineage>
</organism>
<comment type="subcellular location">
    <subcellularLocation>
        <location evidence="1">Cell projection</location>
        <location evidence="1">Neuron projection</location>
    </subcellularLocation>
    <subcellularLocation>
        <location evidence="16">Postsynaptic cell membrane</location>
        <topology evidence="16">Multi-pass membrane protein</topology>
    </subcellularLocation>
</comment>
<evidence type="ECO:0000313" key="20">
    <source>
        <dbReference type="Proteomes" id="UP000085678"/>
    </source>
</evidence>
<feature type="domain" description="G-protein coupled receptors family 3 profile" evidence="19">
    <location>
        <begin position="209"/>
        <end position="434"/>
    </location>
</feature>
<keyword evidence="6 18" id="KW-1133">Transmembrane helix</keyword>
<feature type="compositionally biased region" description="Basic and acidic residues" evidence="17">
    <location>
        <begin position="535"/>
        <end position="546"/>
    </location>
</feature>
<feature type="compositionally biased region" description="Polar residues" evidence="17">
    <location>
        <begin position="81"/>
        <end position="91"/>
    </location>
</feature>
<evidence type="ECO:0000256" key="11">
    <source>
        <dbReference type="ARBA" id="ARBA00023170"/>
    </source>
</evidence>
<feature type="region of interest" description="Disordered" evidence="17">
    <location>
        <begin position="511"/>
        <end position="546"/>
    </location>
</feature>
<evidence type="ECO:0000256" key="14">
    <source>
        <dbReference type="ARBA" id="ARBA00023257"/>
    </source>
</evidence>
<dbReference type="InterPro" id="IPR017978">
    <property type="entry name" value="GPCR_3_C"/>
</dbReference>
<keyword evidence="12" id="KW-0325">Glycoprotein</keyword>
<feature type="compositionally biased region" description="Polar residues" evidence="17">
    <location>
        <begin position="27"/>
        <end position="37"/>
    </location>
</feature>
<evidence type="ECO:0000256" key="9">
    <source>
        <dbReference type="ARBA" id="ARBA00023136"/>
    </source>
</evidence>
<evidence type="ECO:0000256" key="4">
    <source>
        <dbReference type="ARBA" id="ARBA00022692"/>
    </source>
</evidence>
<evidence type="ECO:0000256" key="13">
    <source>
        <dbReference type="ARBA" id="ARBA00023224"/>
    </source>
</evidence>
<feature type="transmembrane region" description="Helical" evidence="18">
    <location>
        <begin position="406"/>
        <end position="428"/>
    </location>
</feature>
<dbReference type="InParanoid" id="A0A1S3IQV5"/>
<dbReference type="OrthoDB" id="2129233at2759"/>
<feature type="transmembrane region" description="Helical" evidence="18">
    <location>
        <begin position="376"/>
        <end position="394"/>
    </location>
</feature>
<comment type="similarity">
    <text evidence="2">Belongs to the G-protein coupled receptor 3 family.</text>
</comment>
<keyword evidence="10" id="KW-1015">Disulfide bond</keyword>
<dbReference type="KEGG" id="lak:106166534"/>
<evidence type="ECO:0000256" key="3">
    <source>
        <dbReference type="ARBA" id="ARBA00022475"/>
    </source>
</evidence>
<feature type="transmembrane region" description="Helical" evidence="18">
    <location>
        <begin position="225"/>
        <end position="246"/>
    </location>
</feature>
<keyword evidence="4 18" id="KW-0812">Transmembrane</keyword>
<protein>
    <submittedName>
        <fullName evidence="21">Uncharacterized protein LOC106166534</fullName>
    </submittedName>
</protein>
<keyword evidence="20" id="KW-1185">Reference proteome</keyword>
<dbReference type="GO" id="GO:0043005">
    <property type="term" value="C:neuron projection"/>
    <property type="evidence" value="ECO:0007669"/>
    <property type="project" value="UniProtKB-SubCell"/>
</dbReference>
<evidence type="ECO:0000256" key="12">
    <source>
        <dbReference type="ARBA" id="ARBA00023180"/>
    </source>
</evidence>
<dbReference type="RefSeq" id="XP_013400587.1">
    <property type="nucleotide sequence ID" value="XM_013545133.1"/>
</dbReference>
<feature type="compositionally biased region" description="Basic and acidic residues" evidence="17">
    <location>
        <begin position="70"/>
        <end position="79"/>
    </location>
</feature>
<dbReference type="PROSITE" id="PS50259">
    <property type="entry name" value="G_PROTEIN_RECEP_F3_4"/>
    <property type="match status" value="1"/>
</dbReference>
<evidence type="ECO:0000256" key="8">
    <source>
        <dbReference type="ARBA" id="ARBA00023040"/>
    </source>
</evidence>
<keyword evidence="14" id="KW-0628">Postsynaptic cell membrane</keyword>
<evidence type="ECO:0000256" key="5">
    <source>
        <dbReference type="ARBA" id="ARBA00022729"/>
    </source>
</evidence>
<dbReference type="GO" id="GO:0045211">
    <property type="term" value="C:postsynaptic membrane"/>
    <property type="evidence" value="ECO:0007669"/>
    <property type="project" value="UniProtKB-SubCell"/>
</dbReference>
<evidence type="ECO:0000313" key="21">
    <source>
        <dbReference type="RefSeq" id="XP_013400587.1"/>
    </source>
</evidence>
<gene>
    <name evidence="21" type="primary">LOC106166534</name>
</gene>
<name>A0A1S3IQV5_LINAN</name>
<reference evidence="21" key="1">
    <citation type="submission" date="2025-08" db="UniProtKB">
        <authorList>
            <consortium name="RefSeq"/>
        </authorList>
    </citation>
    <scope>IDENTIFICATION</scope>
    <source>
        <tissue evidence="21">Gonads</tissue>
    </source>
</reference>
<keyword evidence="13" id="KW-0807">Transducer</keyword>
<evidence type="ECO:0000256" key="16">
    <source>
        <dbReference type="ARBA" id="ARBA00034104"/>
    </source>
</evidence>